<keyword evidence="4" id="KW-0186">Copper</keyword>
<dbReference type="PROSITE" id="PS51257">
    <property type="entry name" value="PROKAR_LIPOPROTEIN"/>
    <property type="match status" value="1"/>
</dbReference>
<dbReference type="SUPFAM" id="SSF50952">
    <property type="entry name" value="Soluble quinoprotein glucose dehydrogenase"/>
    <property type="match status" value="1"/>
</dbReference>
<keyword evidence="2" id="KW-0479">Metal-binding</keyword>
<dbReference type="InterPro" id="IPR011041">
    <property type="entry name" value="Quinoprot_gluc/sorb_DH_b-prop"/>
</dbReference>
<feature type="chain" id="PRO_5029460716" evidence="5">
    <location>
        <begin position="24"/>
        <end position="1089"/>
    </location>
</feature>
<accession>A0A7L7L873</accession>
<dbReference type="EMBL" id="CP055153">
    <property type="protein sequence ID" value="QMU28745.1"/>
    <property type="molecule type" value="Genomic_DNA"/>
</dbReference>
<evidence type="ECO:0000259" key="8">
    <source>
        <dbReference type="Pfam" id="PF23500"/>
    </source>
</evidence>
<keyword evidence="5" id="KW-0732">Signal</keyword>
<evidence type="ECO:0000259" key="7">
    <source>
        <dbReference type="Pfam" id="PF13472"/>
    </source>
</evidence>
<dbReference type="PANTHER" id="PTHR33546">
    <property type="entry name" value="LARGE, MULTIFUNCTIONAL SECRETED PROTEIN-RELATED"/>
    <property type="match status" value="1"/>
</dbReference>
<dbReference type="NCBIfam" id="TIGR02604">
    <property type="entry name" value="Piru_Ver_Nterm"/>
    <property type="match status" value="1"/>
</dbReference>
<dbReference type="Pfam" id="PF23500">
    <property type="entry name" value="DUF7133"/>
    <property type="match status" value="1"/>
</dbReference>
<dbReference type="Gene3D" id="1.25.10.10">
    <property type="entry name" value="Leucine-rich Repeat Variant"/>
    <property type="match status" value="1"/>
</dbReference>
<evidence type="ECO:0000313" key="10">
    <source>
        <dbReference type="Proteomes" id="UP000514509"/>
    </source>
</evidence>
<evidence type="ECO:0000256" key="5">
    <source>
        <dbReference type="SAM" id="SignalP"/>
    </source>
</evidence>
<evidence type="ECO:0000259" key="6">
    <source>
        <dbReference type="Pfam" id="PF00127"/>
    </source>
</evidence>
<feature type="signal peptide" evidence="5">
    <location>
        <begin position="1"/>
        <end position="23"/>
    </location>
</feature>
<dbReference type="InterPro" id="IPR016024">
    <property type="entry name" value="ARM-type_fold"/>
</dbReference>
<dbReference type="InterPro" id="IPR055557">
    <property type="entry name" value="DUF7133"/>
</dbReference>
<proteinExistence type="predicted"/>
<dbReference type="KEGG" id="add:HUW48_12180"/>
<dbReference type="GO" id="GO:0005507">
    <property type="term" value="F:copper ion binding"/>
    <property type="evidence" value="ECO:0007669"/>
    <property type="project" value="InterPro"/>
</dbReference>
<evidence type="ECO:0000313" key="9">
    <source>
        <dbReference type="EMBL" id="QMU28745.1"/>
    </source>
</evidence>
<dbReference type="Gene3D" id="2.60.40.420">
    <property type="entry name" value="Cupredoxins - blue copper proteins"/>
    <property type="match status" value="1"/>
</dbReference>
<reference evidence="9 10" key="2">
    <citation type="submission" date="2020-08" db="EMBL/GenBank/DDBJ databases">
        <title>Adhaeribacter dokdonensis sp. nov., isolated from the rhizosphere of Elymus tsukushiensis, a plant native to the Dokdo Islands, Republic of Korea.</title>
        <authorList>
            <person name="Ghim S.Y."/>
        </authorList>
    </citation>
    <scope>NUCLEOTIDE SEQUENCE [LARGE SCALE GENOMIC DNA]</scope>
    <source>
        <strain evidence="9 10">KUDC8001</strain>
    </source>
</reference>
<dbReference type="InterPro" id="IPR011989">
    <property type="entry name" value="ARM-like"/>
</dbReference>
<dbReference type="InterPro" id="IPR013830">
    <property type="entry name" value="SGNH_hydro"/>
</dbReference>
<dbReference type="InterPro" id="IPR000923">
    <property type="entry name" value="BlueCu_1"/>
</dbReference>
<dbReference type="Pfam" id="PF13472">
    <property type="entry name" value="Lipase_GDSL_2"/>
    <property type="match status" value="1"/>
</dbReference>
<dbReference type="GO" id="GO:0016788">
    <property type="term" value="F:hydrolase activity, acting on ester bonds"/>
    <property type="evidence" value="ECO:0007669"/>
    <property type="project" value="UniProtKB-ARBA"/>
</dbReference>
<reference evidence="9 10" key="1">
    <citation type="submission" date="2020-06" db="EMBL/GenBank/DDBJ databases">
        <authorList>
            <person name="Hwang Y.J."/>
        </authorList>
    </citation>
    <scope>NUCLEOTIDE SEQUENCE [LARGE SCALE GENOMIC DNA]</scope>
    <source>
        <strain evidence="9 10">KUDC8001</strain>
    </source>
</reference>
<dbReference type="CDD" id="cd04233">
    <property type="entry name" value="Auracyanin"/>
    <property type="match status" value="1"/>
</dbReference>
<keyword evidence="3" id="KW-0249">Electron transport</keyword>
<dbReference type="SUPFAM" id="SSF48371">
    <property type="entry name" value="ARM repeat"/>
    <property type="match status" value="1"/>
</dbReference>
<dbReference type="PANTHER" id="PTHR33546:SF1">
    <property type="entry name" value="LARGE, MULTIFUNCTIONAL SECRETED PROTEIN"/>
    <property type="match status" value="1"/>
</dbReference>
<evidence type="ECO:0000256" key="2">
    <source>
        <dbReference type="ARBA" id="ARBA00022723"/>
    </source>
</evidence>
<dbReference type="Pfam" id="PF13646">
    <property type="entry name" value="HEAT_2"/>
    <property type="match status" value="1"/>
</dbReference>
<dbReference type="InterPro" id="IPR013428">
    <property type="entry name" value="Membrane-bound_put_N"/>
</dbReference>
<dbReference type="Gene3D" id="3.40.50.1110">
    <property type="entry name" value="SGNH hydrolase"/>
    <property type="match status" value="1"/>
</dbReference>
<dbReference type="RefSeq" id="WP_182415929.1">
    <property type="nucleotide sequence ID" value="NZ_CP055153.1"/>
</dbReference>
<dbReference type="InterPro" id="IPR036514">
    <property type="entry name" value="SGNH_hydro_sf"/>
</dbReference>
<feature type="domain" description="DUF7133" evidence="8">
    <location>
        <begin position="337"/>
        <end position="686"/>
    </location>
</feature>
<organism evidence="9 10">
    <name type="scientific">Adhaeribacter radiodurans</name>
    <dbReference type="NCBI Taxonomy" id="2745197"/>
    <lineage>
        <taxon>Bacteria</taxon>
        <taxon>Pseudomonadati</taxon>
        <taxon>Bacteroidota</taxon>
        <taxon>Cytophagia</taxon>
        <taxon>Cytophagales</taxon>
        <taxon>Hymenobacteraceae</taxon>
        <taxon>Adhaeribacter</taxon>
    </lineage>
</organism>
<sequence>MNKKFLTLIVPVLLSFLFSCSRNEVVNSLNPEQNSKIVFLGNTFAVGLQDQNYFETLLYKSFPERNLKIRNLAWSADEVNLQPRPVNFGTVYEHLQEQKADIIFAFFGLNEAFQGSDSLESFKHQLANYLRHLQQQKFNGHSNPQIILVSPIAHEMLGGFLPDPAVHNQNLKQYTQGMQEVAQKLNIPFINLYEPTAERMKSETDSLTSNGIYLNERGYKAVSEIMAQALDLSISTWTNDLFSIHLQKAIGIKNRHFFYKYKAGNEEYIYGRRREWAGGQTLRSELAKIDKIILRLDSAIWKGVKTSNGPDIKKIQNIIQYNKQYEPLKESREALTKAKSQFVLPKGYQIELFASELDFPVANPVSFTFDAKGRMWVGTMPSYPHYYPGSPPNDQIIILEDTNQDGKADKHRVFADSLYLPLGFELGDGGAYVTQAPDFVFLKDTNGDGKADSRKILLRGFGTEDAHHAISNYTWGPDGALYMHEGTFLHSQIETPYGPVRGANGVTWRYEPRTMKLEPYVSYPYANPWGNVFTRNGTHIIGDVSTGMNYFAPPLTVAINYPIKHKEMKDFLTSRQRPKTCGIEIVSSRQFPESAQGNILFNTFIGFQGIKQHKLTEKGSGIVAEEIEPLLQSKDPSFRPVDLKFGPDGALYVLDWYDPIIQHGEQGFRESQRDHTRGRIWRITYQNKAALKPIDLTRLSINELLNQLTVYEDRIRYRARTQLREFPEEQVIPVLEKWLAQLNPSDPNYEYYKLEGLWVYQQFNHPEEKLLAELLKSKDYSIRAAATRVLFYQKEKIKGAEKKLITMSQDPAPRVRVEAIAALSNFPSEAVVKALLATTELPTDDYIDYALAESFKHLKPVWMAMFRKDKAFLANEPEKANRLLRPLASQKDLDATEYFVKDDPMWHSFSYRALSQEDYTALENVTAVTQFRNNLKVLPTSDQIRNVNAAKSSSPKKEGLVIHLASLPGKMLFDKSTITIPANKLISLIFENRDQMAHNVVIVMPGSMEKVGKAADAMASLKDGYEKNFVPDLPEVLFATPLVNAGKSFRLNFKSPSKPGMYPFICSFPGHWQVMKGIIQVTNEQVALN</sequence>
<dbReference type="PROSITE" id="PS00196">
    <property type="entry name" value="COPPER_BLUE"/>
    <property type="match status" value="1"/>
</dbReference>
<dbReference type="CDD" id="cd01834">
    <property type="entry name" value="SGNH_hydrolase_like_2"/>
    <property type="match status" value="1"/>
</dbReference>
<dbReference type="SUPFAM" id="SSF52266">
    <property type="entry name" value="SGNH hydrolase"/>
    <property type="match status" value="1"/>
</dbReference>
<dbReference type="InterPro" id="IPR008972">
    <property type="entry name" value="Cupredoxin"/>
</dbReference>
<keyword evidence="10" id="KW-1185">Reference proteome</keyword>
<dbReference type="GO" id="GO:0009055">
    <property type="term" value="F:electron transfer activity"/>
    <property type="evidence" value="ECO:0007669"/>
    <property type="project" value="InterPro"/>
</dbReference>
<feature type="domain" description="Blue (type 1) copper" evidence="6">
    <location>
        <begin position="969"/>
        <end position="1081"/>
    </location>
</feature>
<gene>
    <name evidence="9" type="ORF">HUW48_12180</name>
</gene>
<dbReference type="SUPFAM" id="SSF49503">
    <property type="entry name" value="Cupredoxins"/>
    <property type="match status" value="1"/>
</dbReference>
<keyword evidence="1" id="KW-0813">Transport</keyword>
<name>A0A7L7L873_9BACT</name>
<dbReference type="Proteomes" id="UP000514509">
    <property type="component" value="Chromosome"/>
</dbReference>
<evidence type="ECO:0000256" key="3">
    <source>
        <dbReference type="ARBA" id="ARBA00022982"/>
    </source>
</evidence>
<protein>
    <submittedName>
        <fullName evidence="9">HEAT repeat domain-containing protein</fullName>
    </submittedName>
</protein>
<evidence type="ECO:0000256" key="4">
    <source>
        <dbReference type="ARBA" id="ARBA00023008"/>
    </source>
</evidence>
<dbReference type="Pfam" id="PF00127">
    <property type="entry name" value="Copper-bind"/>
    <property type="match status" value="1"/>
</dbReference>
<dbReference type="InterPro" id="IPR011042">
    <property type="entry name" value="6-blade_b-propeller_TolB-like"/>
</dbReference>
<dbReference type="AlphaFoldDB" id="A0A7L7L873"/>
<evidence type="ECO:0000256" key="1">
    <source>
        <dbReference type="ARBA" id="ARBA00022448"/>
    </source>
</evidence>
<dbReference type="InterPro" id="IPR028871">
    <property type="entry name" value="BlueCu_1_BS"/>
</dbReference>
<dbReference type="Gene3D" id="2.120.10.30">
    <property type="entry name" value="TolB, C-terminal domain"/>
    <property type="match status" value="1"/>
</dbReference>
<feature type="domain" description="SGNH hydrolase-type esterase" evidence="7">
    <location>
        <begin position="53"/>
        <end position="221"/>
    </location>
</feature>